<gene>
    <name evidence="4" type="ORF">FEK35_08425</name>
</gene>
<accession>A0A5R8PH34</accession>
<feature type="region of interest" description="Disordered" evidence="2">
    <location>
        <begin position="168"/>
        <end position="209"/>
    </location>
</feature>
<dbReference type="InterPro" id="IPR056823">
    <property type="entry name" value="TEN-like_YD-shell"/>
</dbReference>
<feature type="domain" description="Teneurin-like YD-shell" evidence="3">
    <location>
        <begin position="218"/>
        <end position="415"/>
    </location>
</feature>
<dbReference type="Pfam" id="PF25023">
    <property type="entry name" value="TEN_YD-shell"/>
    <property type="match status" value="1"/>
</dbReference>
<dbReference type="NCBIfam" id="TIGR03696">
    <property type="entry name" value="Rhs_assc_core"/>
    <property type="match status" value="1"/>
</dbReference>
<dbReference type="NCBIfam" id="TIGR01643">
    <property type="entry name" value="YD_repeat_2x"/>
    <property type="match status" value="1"/>
</dbReference>
<dbReference type="InterPro" id="IPR006530">
    <property type="entry name" value="YD"/>
</dbReference>
<evidence type="ECO:0000259" key="3">
    <source>
        <dbReference type="Pfam" id="PF25023"/>
    </source>
</evidence>
<dbReference type="Proteomes" id="UP000308349">
    <property type="component" value="Unassembled WGS sequence"/>
</dbReference>
<dbReference type="OrthoDB" id="9765204at2"/>
<evidence type="ECO:0000256" key="2">
    <source>
        <dbReference type="SAM" id="MobiDB-lite"/>
    </source>
</evidence>
<feature type="compositionally biased region" description="Low complexity" evidence="2">
    <location>
        <begin position="173"/>
        <end position="188"/>
    </location>
</feature>
<evidence type="ECO:0000313" key="4">
    <source>
        <dbReference type="EMBL" id="TLG14409.1"/>
    </source>
</evidence>
<reference evidence="4 5" key="1">
    <citation type="submission" date="2019-05" db="EMBL/GenBank/DDBJ databases">
        <title>Genomes sequences of two Nocardia cyriacigeorgica environmental isolates, type strains Nocardia asteroides ATCC 19247 and Nocardia cyriacigeorgica DSM 44484.</title>
        <authorList>
            <person name="Vautrin F."/>
            <person name="Bergeron E."/>
            <person name="Dubost A."/>
            <person name="Abrouk D."/>
            <person name="Rodriguez Nava V."/>
            <person name="Pujic P."/>
        </authorList>
    </citation>
    <scope>NUCLEOTIDE SEQUENCE [LARGE SCALE GENOMIC DNA]</scope>
    <source>
        <strain evidence="4 5">EML 1456</strain>
    </source>
</reference>
<evidence type="ECO:0000256" key="1">
    <source>
        <dbReference type="ARBA" id="ARBA00022737"/>
    </source>
</evidence>
<protein>
    <submittedName>
        <fullName evidence="4">RHS repeat-associated core domain-containing protein</fullName>
    </submittedName>
</protein>
<dbReference type="AlphaFoldDB" id="A0A5R8PH34"/>
<dbReference type="EMBL" id="VBUU01000005">
    <property type="protein sequence ID" value="TLG14409.1"/>
    <property type="molecule type" value="Genomic_DNA"/>
</dbReference>
<keyword evidence="1" id="KW-0677">Repeat</keyword>
<dbReference type="PANTHER" id="PTHR32305:SF15">
    <property type="entry name" value="PROTEIN RHSA-RELATED"/>
    <property type="match status" value="1"/>
</dbReference>
<dbReference type="Pfam" id="PF05593">
    <property type="entry name" value="RHS_repeat"/>
    <property type="match status" value="1"/>
</dbReference>
<proteinExistence type="predicted"/>
<dbReference type="InterPro" id="IPR022385">
    <property type="entry name" value="Rhs_assc_core"/>
</dbReference>
<dbReference type="Gene3D" id="2.180.10.10">
    <property type="entry name" value="RHS repeat-associated core"/>
    <property type="match status" value="1"/>
</dbReference>
<dbReference type="PANTHER" id="PTHR32305">
    <property type="match status" value="1"/>
</dbReference>
<sequence>MVYGHDQYGRRTSRTTPTGGTTTWTHDVAGRVTAMTTDGHSISFTHDPLGRTTGWRIGNISIDRAFTSVGHTTHQIVTAHLPGAPTPGTPTPSAPEPQILRRDDYTWRPDGYLTSHTTTHPGTTPDHRQYTLDPIGRVTAITRNGALAEHYTYDKLSNITSGGVITPDATTLGPGHPTTPGQPGPHQGYPASPGLPPNPAAPQQHSPANTRREYHNNLLIRDGRHQYHYDPAGRLIRKTTTRLSRKPDVWHYRYNAFDQLTDVYTPDGQWWHYTYDALGRRTSKQRITDNHRRIEHVYTWDGNHLTEDRTAASTLQWSYRPGTYAPITETVKHEGKIPDLSAFATDLVGTPVQLLDPSIPRVRGFATSDWWGRTTWHGEQSPLRFPGQIHDIESGLHHNHHRVFDPETGGYLTSDPLGLAPSPNPRSYPHNPTVWSDPLGLMCQNANQQTSPATVSENETISPKPVKPEEVLDRWKQFLGPGEYSNIHPRTGLPDPHRIVSEDGLRSIRFGPHEMGSKPTKFHYHEETWQYDPVANHWHVENVVVRVPFPKGTW</sequence>
<dbReference type="InterPro" id="IPR050708">
    <property type="entry name" value="T6SS_VgrG/RHS"/>
</dbReference>
<comment type="caution">
    <text evidence="4">The sequence shown here is derived from an EMBL/GenBank/DDBJ whole genome shotgun (WGS) entry which is preliminary data.</text>
</comment>
<feature type="compositionally biased region" description="Low complexity" evidence="2">
    <location>
        <begin position="14"/>
        <end position="25"/>
    </location>
</feature>
<dbReference type="InterPro" id="IPR031325">
    <property type="entry name" value="RHS_repeat"/>
</dbReference>
<evidence type="ECO:0000313" key="5">
    <source>
        <dbReference type="Proteomes" id="UP000308349"/>
    </source>
</evidence>
<feature type="region of interest" description="Disordered" evidence="2">
    <location>
        <begin position="1"/>
        <end position="25"/>
    </location>
</feature>
<name>A0A5R8PH34_9NOCA</name>
<organism evidence="4 5">
    <name type="scientific">Nocardia cyriacigeorgica</name>
    <dbReference type="NCBI Taxonomy" id="135487"/>
    <lineage>
        <taxon>Bacteria</taxon>
        <taxon>Bacillati</taxon>
        <taxon>Actinomycetota</taxon>
        <taxon>Actinomycetes</taxon>
        <taxon>Mycobacteriales</taxon>
        <taxon>Nocardiaceae</taxon>
        <taxon>Nocardia</taxon>
    </lineage>
</organism>
<dbReference type="PRINTS" id="PR00394">
    <property type="entry name" value="RHSPROTEIN"/>
</dbReference>